<dbReference type="InterPro" id="IPR011008">
    <property type="entry name" value="Dimeric_a/b-barrel"/>
</dbReference>
<reference evidence="3" key="1">
    <citation type="journal article" date="2019" name="Int. J. Syst. Evol. Microbiol.">
        <title>The Global Catalogue of Microorganisms (GCM) 10K type strain sequencing project: providing services to taxonomists for standard genome sequencing and annotation.</title>
        <authorList>
            <consortium name="The Broad Institute Genomics Platform"/>
            <consortium name="The Broad Institute Genome Sequencing Center for Infectious Disease"/>
            <person name="Wu L."/>
            <person name="Ma J."/>
        </authorList>
    </citation>
    <scope>NUCLEOTIDE SEQUENCE [LARGE SCALE GENOMIC DNA]</scope>
    <source>
        <strain evidence="3">JCM 18302</strain>
    </source>
</reference>
<dbReference type="SUPFAM" id="SSF54909">
    <property type="entry name" value="Dimeric alpha+beta barrel"/>
    <property type="match status" value="1"/>
</dbReference>
<name>A0ABP9NZE2_9PSEU</name>
<organism evidence="2 3">
    <name type="scientific">Pseudonocardia adelaidensis</name>
    <dbReference type="NCBI Taxonomy" id="648754"/>
    <lineage>
        <taxon>Bacteria</taxon>
        <taxon>Bacillati</taxon>
        <taxon>Actinomycetota</taxon>
        <taxon>Actinomycetes</taxon>
        <taxon>Pseudonocardiales</taxon>
        <taxon>Pseudonocardiaceae</taxon>
        <taxon>Pseudonocardia</taxon>
    </lineage>
</organism>
<evidence type="ECO:0000259" key="1">
    <source>
        <dbReference type="Pfam" id="PF07110"/>
    </source>
</evidence>
<comment type="caution">
    <text evidence="2">The sequence shown here is derived from an EMBL/GenBank/DDBJ whole genome shotgun (WGS) entry which is preliminary data.</text>
</comment>
<evidence type="ECO:0000313" key="2">
    <source>
        <dbReference type="EMBL" id="GAA5133458.1"/>
    </source>
</evidence>
<proteinExistence type="predicted"/>
<dbReference type="EMBL" id="BAABJO010000027">
    <property type="protein sequence ID" value="GAA5133458.1"/>
    <property type="molecule type" value="Genomic_DNA"/>
</dbReference>
<keyword evidence="3" id="KW-1185">Reference proteome</keyword>
<dbReference type="InterPro" id="IPR009799">
    <property type="entry name" value="EthD_dom"/>
</dbReference>
<feature type="domain" description="EthD" evidence="1">
    <location>
        <begin position="13"/>
        <end position="83"/>
    </location>
</feature>
<gene>
    <name evidence="2" type="ORF">GCM10023320_59650</name>
</gene>
<dbReference type="Pfam" id="PF07110">
    <property type="entry name" value="EthD"/>
    <property type="match status" value="1"/>
</dbReference>
<sequence>MTVKAILGYEVAEGLTPEEYERWLFEVHAPDLLANPHLDRIVFNKVLRPVRQASGGTAEIPEGYSFYRIAEMHFADEDAYAQYREWFSDHPIPAERGPAGRTDFKFYVLTDSTEVTRESLAAGGAAR</sequence>
<protein>
    <recommendedName>
        <fullName evidence="1">EthD domain-containing protein</fullName>
    </recommendedName>
</protein>
<accession>A0ABP9NZE2</accession>
<dbReference type="Gene3D" id="3.30.70.100">
    <property type="match status" value="1"/>
</dbReference>
<evidence type="ECO:0000313" key="3">
    <source>
        <dbReference type="Proteomes" id="UP001500804"/>
    </source>
</evidence>
<dbReference type="RefSeq" id="WP_345609480.1">
    <property type="nucleotide sequence ID" value="NZ_BAABJO010000027.1"/>
</dbReference>
<dbReference type="Proteomes" id="UP001500804">
    <property type="component" value="Unassembled WGS sequence"/>
</dbReference>